<dbReference type="AlphaFoldDB" id="A0A426Z4I6"/>
<evidence type="ECO:0000313" key="2">
    <source>
        <dbReference type="Proteomes" id="UP000287651"/>
    </source>
</evidence>
<proteinExistence type="predicted"/>
<organism evidence="1 2">
    <name type="scientific">Ensete ventricosum</name>
    <name type="common">Abyssinian banana</name>
    <name type="synonym">Musa ensete</name>
    <dbReference type="NCBI Taxonomy" id="4639"/>
    <lineage>
        <taxon>Eukaryota</taxon>
        <taxon>Viridiplantae</taxon>
        <taxon>Streptophyta</taxon>
        <taxon>Embryophyta</taxon>
        <taxon>Tracheophyta</taxon>
        <taxon>Spermatophyta</taxon>
        <taxon>Magnoliopsida</taxon>
        <taxon>Liliopsida</taxon>
        <taxon>Zingiberales</taxon>
        <taxon>Musaceae</taxon>
        <taxon>Ensete</taxon>
    </lineage>
</organism>
<name>A0A426Z4I6_ENSVE</name>
<accession>A0A426Z4I6</accession>
<evidence type="ECO:0000313" key="1">
    <source>
        <dbReference type="EMBL" id="RRT58900.1"/>
    </source>
</evidence>
<protein>
    <submittedName>
        <fullName evidence="1">Uncharacterized protein</fullName>
    </submittedName>
</protein>
<comment type="caution">
    <text evidence="1">The sequence shown here is derived from an EMBL/GenBank/DDBJ whole genome shotgun (WGS) entry which is preliminary data.</text>
</comment>
<dbReference type="EMBL" id="AMZH03008463">
    <property type="protein sequence ID" value="RRT58900.1"/>
    <property type="molecule type" value="Genomic_DNA"/>
</dbReference>
<sequence length="134" mass="15052">MGYVYLEFLRRREIHEGDLRHARPSSLGSYGHRRSSGSPGAVAPLENQWNLRRVCQGQESYGLTHWVRALDVWLHRPRGSDLTPGRNWCSLTMTHADARLRLSLLCESSSRSCGAIPAKKDLRPSGGSLGRSLR</sequence>
<reference evidence="1 2" key="1">
    <citation type="journal article" date="2014" name="Agronomy (Basel)">
        <title>A Draft Genome Sequence for Ensete ventricosum, the Drought-Tolerant Tree Against Hunger.</title>
        <authorList>
            <person name="Harrison J."/>
            <person name="Moore K.A."/>
            <person name="Paszkiewicz K."/>
            <person name="Jones T."/>
            <person name="Grant M."/>
            <person name="Ambacheew D."/>
            <person name="Muzemil S."/>
            <person name="Studholme D.J."/>
        </authorList>
    </citation>
    <scope>NUCLEOTIDE SEQUENCE [LARGE SCALE GENOMIC DNA]</scope>
</reference>
<gene>
    <name evidence="1" type="ORF">B296_00010980</name>
</gene>
<dbReference type="Proteomes" id="UP000287651">
    <property type="component" value="Unassembled WGS sequence"/>
</dbReference>